<feature type="chain" id="PRO_5047217553" evidence="2">
    <location>
        <begin position="23"/>
        <end position="1218"/>
    </location>
</feature>
<feature type="domain" description="Glycosyl hydrolase family 13 catalytic" evidence="3">
    <location>
        <begin position="408"/>
        <end position="760"/>
    </location>
</feature>
<dbReference type="InterPro" id="IPR013783">
    <property type="entry name" value="Ig-like_fold"/>
</dbReference>
<sequence length="1218" mass="135695">MRTNLPLLATIIIFLATHQAIAQIVTISPGDADGEDLVKVIFDVSMGNAALVGATKVYIHSGLVTDSPNGTAWQHVIGNWGEDDGVGQMSKVEGETDKWEIDLDPSIRAYHQAPEGTNVFRLAMVFRNADGSKKGAGTPGSFEGGFVAGNGDIYIDLNVDEYINITAPDQELMFLTNGESFTIQAQTSNTATNLELQIDDGSGFSTITQWQNTDQVNHDYVPASSGQLQIKLVGEINGVQVETIKSLEVIIRDAVVIEALPGQLREGINYNINDPTRAHLVLLAPGKEFVYVLGDFNNWEISNDYLMKQTPDGEKFWLELTGLTSGQEYIFQYWVDGIIKIGDPYADKVADPYHDKFIPATVYPDLIAYTREADGLATVLQTGQMPYAWGVTEDTWQTPAKEDLVIYELLVRDFIGSHDYKDLADTLSYLKRLGVNAIELMPVMEFEGNDSWGYNPSYFLAPDKYYGTKNDLKAFIEKAHAEGFAVILDMVLNHAFGQNPMVCMYWDEVNNKPSTDSPWFNPDAKHPFNVGFDFNHESDYTRAFVDSVNRYWIEEYHFDGFRFDLSKGFTQKNNPNDVAAWSAFDQSRIDILSRMAQEIWSYAPSAYVILEHFADASEESVLTDQGMLVWNNVNYDYGDVLNGNTSNSFSRANALSKISYMESHDEDRLIFKMQRDGQELGTYDVQELDIALNRVKAAAAFFYTLPGPKMLWQFHELGYDIDIEFNGRTGVKPQVWGEGSLNYYKDEERQKLYKSLAAILQLTHEYEQVFDGGNIATDLMGDTRRISITHQDLDINIIGNFSLKLLDMNPVFSKTGTWYDFFSGEPLEVTETDASILLSPGEFHIYTDKQVFQPEPNLVEAFKPIVITEPGIFSASEQIKIIFDATQADPDGTAGLIGAEKVYMHSGVILDAPDGTTWENTIGNLGLDDGVGQMTKVAGETDKWEISFVPREYYGVAASQRIYRLAMCFRDANNTNVGKGKGGKVIFLSVEIDSDAQIVTVDPVSFNADNEITITFDATSADAAGTQGLLNSDKVYMHAGVITDSPNGTSWTNVIGNWGSDDGVGQMTKVEGETNKWQITLVPRNYFNVPSNTPIYRLGMVFRNGDGSREGKGKDGTDIFVDVEQIVTSIDQQLKHTLNVYPNPSKGRLHISPSREYTGPLQVQLIDLNGKVLKTKVILGRQAKESEVIDVSNFVNGIYLLSVMANDKRIVKKVFIEN</sequence>
<dbReference type="Pfam" id="PF18962">
    <property type="entry name" value="Por_Secre_tail"/>
    <property type="match status" value="1"/>
</dbReference>
<dbReference type="Proteomes" id="UP001172082">
    <property type="component" value="Unassembled WGS sequence"/>
</dbReference>
<dbReference type="SMART" id="SM00642">
    <property type="entry name" value="Aamy"/>
    <property type="match status" value="1"/>
</dbReference>
<name>A0ABT8KV47_9BACT</name>
<dbReference type="EMBL" id="JAUJEA010000012">
    <property type="protein sequence ID" value="MDN5204652.1"/>
    <property type="molecule type" value="Genomic_DNA"/>
</dbReference>
<proteinExistence type="inferred from homology"/>
<dbReference type="InterPro" id="IPR006047">
    <property type="entry name" value="GH13_cat_dom"/>
</dbReference>
<dbReference type="Pfam" id="PF16328">
    <property type="entry name" value="DUF4961"/>
    <property type="match status" value="1"/>
</dbReference>
<dbReference type="Gene3D" id="3.20.20.80">
    <property type="entry name" value="Glycosidases"/>
    <property type="match status" value="1"/>
</dbReference>
<feature type="signal peptide" evidence="2">
    <location>
        <begin position="1"/>
        <end position="22"/>
    </location>
</feature>
<evidence type="ECO:0000259" key="3">
    <source>
        <dbReference type="SMART" id="SM00642"/>
    </source>
</evidence>
<dbReference type="RefSeq" id="WP_346754676.1">
    <property type="nucleotide sequence ID" value="NZ_JAUJEA010000012.1"/>
</dbReference>
<protein>
    <submittedName>
        <fullName evidence="4">DUF4961 domain-containing protein</fullName>
    </submittedName>
</protein>
<dbReference type="InterPro" id="IPR017853">
    <property type="entry name" value="GH"/>
</dbReference>
<dbReference type="InterPro" id="IPR032522">
    <property type="entry name" value="DUF4961"/>
</dbReference>
<dbReference type="Gene3D" id="2.60.40.10">
    <property type="entry name" value="Immunoglobulins"/>
    <property type="match status" value="1"/>
</dbReference>
<keyword evidence="5" id="KW-1185">Reference proteome</keyword>
<evidence type="ECO:0000313" key="4">
    <source>
        <dbReference type="EMBL" id="MDN5204652.1"/>
    </source>
</evidence>
<dbReference type="InterPro" id="IPR026444">
    <property type="entry name" value="Secre_tail"/>
</dbReference>
<dbReference type="SUPFAM" id="SSF51445">
    <property type="entry name" value="(Trans)glycosidases"/>
    <property type="match status" value="1"/>
</dbReference>
<reference evidence="4" key="1">
    <citation type="submission" date="2023-06" db="EMBL/GenBank/DDBJ databases">
        <title>Genomic of Parafulvivirga corallium.</title>
        <authorList>
            <person name="Wang G."/>
        </authorList>
    </citation>
    <scope>NUCLEOTIDE SEQUENCE</scope>
    <source>
        <strain evidence="4">BMA10</strain>
    </source>
</reference>
<keyword evidence="2" id="KW-0732">Signal</keyword>
<dbReference type="PANTHER" id="PTHR43002">
    <property type="entry name" value="GLYCOGEN DEBRANCHING ENZYME"/>
    <property type="match status" value="1"/>
</dbReference>
<dbReference type="NCBIfam" id="TIGR04183">
    <property type="entry name" value="Por_Secre_tail"/>
    <property type="match status" value="1"/>
</dbReference>
<comment type="caution">
    <text evidence="4">The sequence shown here is derived from an EMBL/GenBank/DDBJ whole genome shotgun (WGS) entry which is preliminary data.</text>
</comment>
<evidence type="ECO:0000256" key="1">
    <source>
        <dbReference type="ARBA" id="ARBA00008061"/>
    </source>
</evidence>
<evidence type="ECO:0000313" key="5">
    <source>
        <dbReference type="Proteomes" id="UP001172082"/>
    </source>
</evidence>
<dbReference type="Pfam" id="PF00128">
    <property type="entry name" value="Alpha-amylase"/>
    <property type="match status" value="1"/>
</dbReference>
<dbReference type="SUPFAM" id="SSF81296">
    <property type="entry name" value="E set domains"/>
    <property type="match status" value="1"/>
</dbReference>
<accession>A0ABT8KV47</accession>
<comment type="similarity">
    <text evidence="1">Belongs to the glycosyl hydrolase 13 family.</text>
</comment>
<evidence type="ECO:0000256" key="2">
    <source>
        <dbReference type="SAM" id="SignalP"/>
    </source>
</evidence>
<dbReference type="InterPro" id="IPR014756">
    <property type="entry name" value="Ig_E-set"/>
</dbReference>
<dbReference type="CDD" id="cd11350">
    <property type="entry name" value="AmyAc_4"/>
    <property type="match status" value="1"/>
</dbReference>
<gene>
    <name evidence="4" type="ORF">QQ008_24890</name>
</gene>
<organism evidence="4 5">
    <name type="scientific">Splendidivirga corallicola</name>
    <dbReference type="NCBI Taxonomy" id="3051826"/>
    <lineage>
        <taxon>Bacteria</taxon>
        <taxon>Pseudomonadati</taxon>
        <taxon>Bacteroidota</taxon>
        <taxon>Cytophagia</taxon>
        <taxon>Cytophagales</taxon>
        <taxon>Splendidivirgaceae</taxon>
        <taxon>Splendidivirga</taxon>
    </lineage>
</organism>